<dbReference type="InterPro" id="IPR036770">
    <property type="entry name" value="Ankyrin_rpt-contain_sf"/>
</dbReference>
<name>A0AAV2YRJ9_9STRA</name>
<reference evidence="2" key="1">
    <citation type="submission" date="2022-11" db="EMBL/GenBank/DDBJ databases">
        <authorList>
            <person name="Morgan W.R."/>
            <person name="Tartar A."/>
        </authorList>
    </citation>
    <scope>NUCLEOTIDE SEQUENCE</scope>
    <source>
        <strain evidence="2">ARSEF 373</strain>
    </source>
</reference>
<feature type="compositionally biased region" description="Basic and acidic residues" evidence="1">
    <location>
        <begin position="441"/>
        <end position="452"/>
    </location>
</feature>
<dbReference type="Proteomes" id="UP001146120">
    <property type="component" value="Unassembled WGS sequence"/>
</dbReference>
<protein>
    <recommendedName>
        <fullName evidence="4">RNA polymerase II nuclear localization protein SLC7A6OS</fullName>
    </recommendedName>
</protein>
<proteinExistence type="predicted"/>
<dbReference type="Gene3D" id="1.25.40.20">
    <property type="entry name" value="Ankyrin repeat-containing domain"/>
    <property type="match status" value="1"/>
</dbReference>
<sequence>MAADTAATTVKAVAKPTVPARAKAVAATHDTAAKPSYVFLRVKRKRTDDPLEQLVVESTVDGVPEPKKQHVDRSAEDKKSTPLAAAFSKLSTKDASTRFVFQRIDTMERDHLNDDKNSTSWTDRLKSKVKTLKAERQSAKKASTTTVASAKQSRTEQHRERVKAQRQSEMQRAREGLPAVEIKQQKTHELPGVRVVDLAAVTGTATTADTTDDASKDITMNGQRLRPMRVLNPGERELDEAIWTAFRMNDFSGFFRILHAQRPEIKTNPTLFQRPADGTTILMAAAAHGRADVIESLLRSDKGEVLQQDWTGATAATYAARQGHVSVEQGLRACEEAEREKDFVYDVYCVDVSATKQGTAGDATPVADNASAPVVVDVSPAVQRWLSQDMSAQQEADGDVEEYMLASDVSDDEEDDNASIDSNDENYIYNDYPDEESSDSEFSRSEDEFGDY</sequence>
<feature type="region of interest" description="Disordered" evidence="1">
    <location>
        <begin position="408"/>
        <end position="452"/>
    </location>
</feature>
<dbReference type="EMBL" id="DAKRPA010000181">
    <property type="protein sequence ID" value="DAZ96024.1"/>
    <property type="molecule type" value="Genomic_DNA"/>
</dbReference>
<keyword evidence="3" id="KW-1185">Reference proteome</keyword>
<evidence type="ECO:0008006" key="4">
    <source>
        <dbReference type="Google" id="ProtNLM"/>
    </source>
</evidence>
<feature type="region of interest" description="Disordered" evidence="1">
    <location>
        <begin position="132"/>
        <end position="166"/>
    </location>
</feature>
<evidence type="ECO:0000256" key="1">
    <source>
        <dbReference type="SAM" id="MobiDB-lite"/>
    </source>
</evidence>
<organism evidence="2 3">
    <name type="scientific">Lagenidium giganteum</name>
    <dbReference type="NCBI Taxonomy" id="4803"/>
    <lineage>
        <taxon>Eukaryota</taxon>
        <taxon>Sar</taxon>
        <taxon>Stramenopiles</taxon>
        <taxon>Oomycota</taxon>
        <taxon>Peronosporomycetes</taxon>
        <taxon>Pythiales</taxon>
        <taxon>Pythiaceae</taxon>
    </lineage>
</organism>
<dbReference type="AlphaFoldDB" id="A0AAV2YRJ9"/>
<feature type="compositionally biased region" description="Acidic residues" evidence="1">
    <location>
        <begin position="409"/>
        <end position="424"/>
    </location>
</feature>
<dbReference type="InterPro" id="IPR040218">
    <property type="entry name" value="SLC7A6OS"/>
</dbReference>
<accession>A0AAV2YRJ9</accession>
<dbReference type="PANTHER" id="PTHR31196">
    <property type="entry name" value="RNA POLYMERASE II NUCLEAR LOCALIZATION PROTEIN SLC7A6OS-RELATED"/>
    <property type="match status" value="1"/>
</dbReference>
<evidence type="ECO:0000313" key="3">
    <source>
        <dbReference type="Proteomes" id="UP001146120"/>
    </source>
</evidence>
<gene>
    <name evidence="2" type="ORF">N0F65_009003</name>
</gene>
<reference evidence="2" key="2">
    <citation type="journal article" date="2023" name="Microbiol Resour">
        <title>Decontamination and Annotation of the Draft Genome Sequence of the Oomycete Lagenidium giganteum ARSEF 373.</title>
        <authorList>
            <person name="Morgan W.R."/>
            <person name="Tartar A."/>
        </authorList>
    </citation>
    <scope>NUCLEOTIDE SEQUENCE</scope>
    <source>
        <strain evidence="2">ARSEF 373</strain>
    </source>
</reference>
<evidence type="ECO:0000313" key="2">
    <source>
        <dbReference type="EMBL" id="DAZ96024.1"/>
    </source>
</evidence>
<dbReference type="Pfam" id="PF12796">
    <property type="entry name" value="Ank_2"/>
    <property type="match status" value="1"/>
</dbReference>
<dbReference type="PANTHER" id="PTHR31196:SF2">
    <property type="entry name" value="RNA POLYMERASE II NUCLEAR LOCALIZATION PROTEIN SLC7A6OS-RELATED"/>
    <property type="match status" value="1"/>
</dbReference>
<comment type="caution">
    <text evidence="2">The sequence shown here is derived from an EMBL/GenBank/DDBJ whole genome shotgun (WGS) entry which is preliminary data.</text>
</comment>
<feature type="compositionally biased region" description="Basic and acidic residues" evidence="1">
    <location>
        <begin position="153"/>
        <end position="163"/>
    </location>
</feature>
<feature type="compositionally biased region" description="Low complexity" evidence="1">
    <location>
        <begin position="140"/>
        <end position="151"/>
    </location>
</feature>
<dbReference type="InterPro" id="IPR002110">
    <property type="entry name" value="Ankyrin_rpt"/>
</dbReference>
<dbReference type="SUPFAM" id="SSF48403">
    <property type="entry name" value="Ankyrin repeat"/>
    <property type="match status" value="1"/>
</dbReference>